<evidence type="ECO:0000256" key="7">
    <source>
        <dbReference type="HAMAP-Rule" id="MF_00473"/>
    </source>
</evidence>
<dbReference type="GO" id="GO:0048029">
    <property type="term" value="F:monosaccharide binding"/>
    <property type="evidence" value="ECO:0007669"/>
    <property type="project" value="TreeGrafter"/>
</dbReference>
<dbReference type="PRINTS" id="PR00662">
    <property type="entry name" value="G6PISOMERASE"/>
</dbReference>
<evidence type="ECO:0000313" key="9">
    <source>
        <dbReference type="EMBL" id="TDK67644.1"/>
    </source>
</evidence>
<dbReference type="AlphaFoldDB" id="A0A4R5W4D2"/>
<gene>
    <name evidence="7" type="primary">pgi</name>
    <name evidence="9" type="ORF">E2I14_04980</name>
</gene>
<dbReference type="EC" id="5.3.1.9" evidence="7"/>
<evidence type="ECO:0000256" key="8">
    <source>
        <dbReference type="RuleBase" id="RU000612"/>
    </source>
</evidence>
<reference evidence="9 10" key="1">
    <citation type="submission" date="2019-03" db="EMBL/GenBank/DDBJ databases">
        <title>Sapientia aquatica gen. nov., sp. nov., isolated from a crater lake.</title>
        <authorList>
            <person name="Felfoldi T."/>
            <person name="Szabo A."/>
            <person name="Toth E."/>
            <person name="Schumann P."/>
            <person name="Keki Z."/>
            <person name="Marialigeti K."/>
            <person name="Mathe I."/>
        </authorList>
    </citation>
    <scope>NUCLEOTIDE SEQUENCE [LARGE SCALE GENOMIC DNA]</scope>
    <source>
        <strain evidence="9 10">SA-152</strain>
    </source>
</reference>
<dbReference type="GO" id="GO:0005829">
    <property type="term" value="C:cytosol"/>
    <property type="evidence" value="ECO:0007669"/>
    <property type="project" value="TreeGrafter"/>
</dbReference>
<dbReference type="PANTHER" id="PTHR11469:SF1">
    <property type="entry name" value="GLUCOSE-6-PHOSPHATE ISOMERASE"/>
    <property type="match status" value="1"/>
</dbReference>
<feature type="active site" evidence="7">
    <location>
        <position position="392"/>
    </location>
</feature>
<dbReference type="PROSITE" id="PS00174">
    <property type="entry name" value="P_GLUCOSE_ISOMERASE_2"/>
    <property type="match status" value="1"/>
</dbReference>
<organism evidence="9 10">
    <name type="scientific">Sapientia aquatica</name>
    <dbReference type="NCBI Taxonomy" id="1549640"/>
    <lineage>
        <taxon>Bacteria</taxon>
        <taxon>Pseudomonadati</taxon>
        <taxon>Pseudomonadota</taxon>
        <taxon>Betaproteobacteria</taxon>
        <taxon>Burkholderiales</taxon>
        <taxon>Oxalobacteraceae</taxon>
        <taxon>Sapientia</taxon>
    </lineage>
</organism>
<comment type="subcellular location">
    <subcellularLocation>
        <location evidence="7">Cytoplasm</location>
    </subcellularLocation>
</comment>
<dbReference type="HAMAP" id="MF_00473">
    <property type="entry name" value="G6P_isomerase"/>
    <property type="match status" value="1"/>
</dbReference>
<dbReference type="GO" id="GO:0097367">
    <property type="term" value="F:carbohydrate derivative binding"/>
    <property type="evidence" value="ECO:0007669"/>
    <property type="project" value="InterPro"/>
</dbReference>
<evidence type="ECO:0000256" key="1">
    <source>
        <dbReference type="ARBA" id="ARBA00004926"/>
    </source>
</evidence>
<keyword evidence="3 7" id="KW-0312">Gluconeogenesis</keyword>
<dbReference type="Proteomes" id="UP000294829">
    <property type="component" value="Unassembled WGS sequence"/>
</dbReference>
<dbReference type="GO" id="GO:0004347">
    <property type="term" value="F:glucose-6-phosphate isomerase activity"/>
    <property type="evidence" value="ECO:0007669"/>
    <property type="project" value="UniProtKB-UniRule"/>
</dbReference>
<dbReference type="CDD" id="cd05015">
    <property type="entry name" value="SIS_PGI_1"/>
    <property type="match status" value="1"/>
</dbReference>
<comment type="caution">
    <text evidence="9">The sequence shown here is derived from an EMBL/GenBank/DDBJ whole genome shotgun (WGS) entry which is preliminary data.</text>
</comment>
<comment type="pathway">
    <text evidence="7">Carbohydrate biosynthesis; gluconeogenesis.</text>
</comment>
<comment type="function">
    <text evidence="7">Catalyzes the reversible isomerization of glucose-6-phosphate to fructose-6-phosphate.</text>
</comment>
<comment type="catalytic activity">
    <reaction evidence="6 7 8">
        <text>alpha-D-glucose 6-phosphate = beta-D-fructose 6-phosphate</text>
        <dbReference type="Rhea" id="RHEA:11816"/>
        <dbReference type="ChEBI" id="CHEBI:57634"/>
        <dbReference type="ChEBI" id="CHEBI:58225"/>
        <dbReference type="EC" id="5.3.1.9"/>
    </reaction>
</comment>
<dbReference type="InterPro" id="IPR023096">
    <property type="entry name" value="G6P_Isomerase_C"/>
</dbReference>
<evidence type="ECO:0000256" key="6">
    <source>
        <dbReference type="ARBA" id="ARBA00029321"/>
    </source>
</evidence>
<proteinExistence type="inferred from homology"/>
<keyword evidence="10" id="KW-1185">Reference proteome</keyword>
<dbReference type="Pfam" id="PF00342">
    <property type="entry name" value="PGI"/>
    <property type="match status" value="1"/>
</dbReference>
<dbReference type="InterPro" id="IPR035476">
    <property type="entry name" value="SIS_PGI_1"/>
</dbReference>
<evidence type="ECO:0000256" key="3">
    <source>
        <dbReference type="ARBA" id="ARBA00022432"/>
    </source>
</evidence>
<keyword evidence="7" id="KW-0963">Cytoplasm</keyword>
<dbReference type="PROSITE" id="PS51463">
    <property type="entry name" value="P_GLUCOSE_ISOMERASE_3"/>
    <property type="match status" value="1"/>
</dbReference>
<dbReference type="SUPFAM" id="SSF53697">
    <property type="entry name" value="SIS domain"/>
    <property type="match status" value="1"/>
</dbReference>
<dbReference type="GO" id="GO:0006096">
    <property type="term" value="P:glycolytic process"/>
    <property type="evidence" value="ECO:0007669"/>
    <property type="project" value="UniProtKB-UniRule"/>
</dbReference>
<dbReference type="CDD" id="cd05016">
    <property type="entry name" value="SIS_PGI_2"/>
    <property type="match status" value="1"/>
</dbReference>
<evidence type="ECO:0000313" key="10">
    <source>
        <dbReference type="Proteomes" id="UP000294829"/>
    </source>
</evidence>
<dbReference type="InterPro" id="IPR035482">
    <property type="entry name" value="SIS_PGI_2"/>
</dbReference>
<protein>
    <recommendedName>
        <fullName evidence="7">Glucose-6-phosphate isomerase</fullName>
        <shortName evidence="7">GPI</shortName>
        <ecNumber evidence="7">5.3.1.9</ecNumber>
    </recommendedName>
    <alternativeName>
        <fullName evidence="7">Phosphoglucose isomerase</fullName>
        <shortName evidence="7">PGI</shortName>
    </alternativeName>
    <alternativeName>
        <fullName evidence="7">Phosphohexose isomerase</fullName>
        <shortName evidence="7">PHI</shortName>
    </alternativeName>
</protein>
<evidence type="ECO:0000256" key="5">
    <source>
        <dbReference type="ARBA" id="ARBA00023235"/>
    </source>
</evidence>
<dbReference type="PROSITE" id="PS00765">
    <property type="entry name" value="P_GLUCOSE_ISOMERASE_1"/>
    <property type="match status" value="1"/>
</dbReference>
<feature type="active site" description="Proton donor" evidence="7">
    <location>
        <position position="361"/>
    </location>
</feature>
<evidence type="ECO:0000256" key="4">
    <source>
        <dbReference type="ARBA" id="ARBA00023152"/>
    </source>
</evidence>
<name>A0A4R5W4D2_9BURK</name>
<dbReference type="EMBL" id="SMYL01000002">
    <property type="protein sequence ID" value="TDK67644.1"/>
    <property type="molecule type" value="Genomic_DNA"/>
</dbReference>
<dbReference type="GO" id="GO:0051156">
    <property type="term" value="P:glucose 6-phosphate metabolic process"/>
    <property type="evidence" value="ECO:0007669"/>
    <property type="project" value="TreeGrafter"/>
</dbReference>
<keyword evidence="4 7" id="KW-0324">Glycolysis</keyword>
<dbReference type="Gene3D" id="3.40.50.10490">
    <property type="entry name" value="Glucose-6-phosphate isomerase like protein, domain 1"/>
    <property type="match status" value="2"/>
</dbReference>
<sequence length="554" mass="60841">MTQLAREVERDCAPAWQALLEHQAASKDSKLAELFANDAQRGDRFTVLAGDVYLDYSKNRINAQTVNLLLDLATQCHLTQHIDALFSGAKINFSEARTASHIALRASSADVLNVNGVNVVPMVHEVLEQMAIFSDRIRSGSWLGASGKVIRNVINVGIGGSDLGPKMAYEALKYYSQRDITVRFIANVDESEFEEATRDLNPEETLFIVCSKSFTTFETLTNAYLARAWLLSALNNDVASVLKSHFVAVSSNVAAVEKFGISMSNLFVIWDWVGGRYSMCSAVGLSTMIAIGPVNFRAMLDGFRLIDMHVKTTPMNRNLPVILGLIAVWNANFLDSKIVAVLPYEHYLAHFPAYLQQLTMESNGKHVNQAGESITVSSSPVYWGEPGTNCQHSFGQLLHQGTQIVPCDFIGFAQALFPKGHGHDILLANLFAQARALAFGRSKEQLIAQGCSPALAPQKVCEGNRPSNTLLVDQLTPSSLGQLVAVYEHSVFVQGVIWKIDSFDQWGVELGKDLAPPILADLIAKGKPKLDQDSSTNGLIHRMRRLLGRAMYDN</sequence>
<dbReference type="GO" id="GO:0006094">
    <property type="term" value="P:gluconeogenesis"/>
    <property type="evidence" value="ECO:0007669"/>
    <property type="project" value="UniProtKB-UniRule"/>
</dbReference>
<dbReference type="InterPro" id="IPR018189">
    <property type="entry name" value="Phosphoglucose_isomerase_CS"/>
</dbReference>
<dbReference type="UniPathway" id="UPA00138"/>
<dbReference type="InterPro" id="IPR001672">
    <property type="entry name" value="G6P_Isomerase"/>
</dbReference>
<dbReference type="OrthoDB" id="140919at2"/>
<evidence type="ECO:0000256" key="2">
    <source>
        <dbReference type="ARBA" id="ARBA00006604"/>
    </source>
</evidence>
<accession>A0A4R5W4D2</accession>
<dbReference type="InterPro" id="IPR046348">
    <property type="entry name" value="SIS_dom_sf"/>
</dbReference>
<keyword evidence="5 7" id="KW-0413">Isomerase</keyword>
<comment type="similarity">
    <text evidence="2 7 8">Belongs to the GPI family.</text>
</comment>
<dbReference type="PANTHER" id="PTHR11469">
    <property type="entry name" value="GLUCOSE-6-PHOSPHATE ISOMERASE"/>
    <property type="match status" value="1"/>
</dbReference>
<dbReference type="UniPathway" id="UPA00109">
    <property type="reaction ID" value="UER00181"/>
</dbReference>
<dbReference type="NCBIfam" id="NF001211">
    <property type="entry name" value="PRK00179.1"/>
    <property type="match status" value="1"/>
</dbReference>
<dbReference type="Gene3D" id="1.10.1390.10">
    <property type="match status" value="1"/>
</dbReference>
<feature type="active site" evidence="7">
    <location>
        <position position="512"/>
    </location>
</feature>
<comment type="pathway">
    <text evidence="1 7 8">Carbohydrate degradation; glycolysis; D-glyceraldehyde 3-phosphate and glycerone phosphate from D-glucose: step 2/4.</text>
</comment>